<name>A0A562VBU9_9ACTN</name>
<dbReference type="RefSeq" id="WP_147133854.1">
    <property type="nucleotide sequence ID" value="NZ_BAABIJ010000001.1"/>
</dbReference>
<dbReference type="Pfam" id="PF18143">
    <property type="entry name" value="HAD_SAK_2"/>
    <property type="match status" value="1"/>
</dbReference>
<keyword evidence="2" id="KW-1185">Reference proteome</keyword>
<accession>A0A562VBU9</accession>
<sequence>MRRRTVWLLDVDGVINAPRPAWPGRIATADVAAAGVTYPLRWSVRLVDRIRDLATSGAVDVVWCSTWCPDAHLLEDLWRLPRLARAFTRRPTGHADMWKWAAVWENLSAGHRVVWTDDTEVPIDDADRDALHEQGEVLPIRPRSRAGLRPADLATIEAFVVAPSTGTHD</sequence>
<dbReference type="AlphaFoldDB" id="A0A562VBU9"/>
<comment type="caution">
    <text evidence="1">The sequence shown here is derived from an EMBL/GenBank/DDBJ whole genome shotgun (WGS) entry which is preliminary data.</text>
</comment>
<dbReference type="EMBL" id="VLLL01000005">
    <property type="protein sequence ID" value="TWJ15340.1"/>
    <property type="molecule type" value="Genomic_DNA"/>
</dbReference>
<organism evidence="1 2">
    <name type="scientific">Stackebrandtia albiflava</name>
    <dbReference type="NCBI Taxonomy" id="406432"/>
    <lineage>
        <taxon>Bacteria</taxon>
        <taxon>Bacillati</taxon>
        <taxon>Actinomycetota</taxon>
        <taxon>Actinomycetes</taxon>
        <taxon>Glycomycetales</taxon>
        <taxon>Glycomycetaceae</taxon>
        <taxon>Stackebrandtia</taxon>
    </lineage>
</organism>
<reference evidence="1 2" key="1">
    <citation type="journal article" date="2013" name="Stand. Genomic Sci.">
        <title>Genomic Encyclopedia of Type Strains, Phase I: The one thousand microbial genomes (KMG-I) project.</title>
        <authorList>
            <person name="Kyrpides N.C."/>
            <person name="Woyke T."/>
            <person name="Eisen J.A."/>
            <person name="Garrity G."/>
            <person name="Lilburn T.G."/>
            <person name="Beck B.J."/>
            <person name="Whitman W.B."/>
            <person name="Hugenholtz P."/>
            <person name="Klenk H.P."/>
        </authorList>
    </citation>
    <scope>NUCLEOTIDE SEQUENCE [LARGE SCALE GENOMIC DNA]</scope>
    <source>
        <strain evidence="1 2">DSM 45044</strain>
    </source>
</reference>
<proteinExistence type="predicted"/>
<evidence type="ECO:0000313" key="1">
    <source>
        <dbReference type="EMBL" id="TWJ15340.1"/>
    </source>
</evidence>
<evidence type="ECO:0000313" key="2">
    <source>
        <dbReference type="Proteomes" id="UP000321617"/>
    </source>
</evidence>
<dbReference type="OrthoDB" id="5124141at2"/>
<protein>
    <submittedName>
        <fullName evidence="1">Uncharacterized protein</fullName>
    </submittedName>
</protein>
<dbReference type="Proteomes" id="UP000321617">
    <property type="component" value="Unassembled WGS sequence"/>
</dbReference>
<gene>
    <name evidence="1" type="ORF">LX16_1041</name>
</gene>